<feature type="signal peptide" evidence="2">
    <location>
        <begin position="1"/>
        <end position="25"/>
    </location>
</feature>
<dbReference type="PANTHER" id="PTHR30006">
    <property type="entry name" value="THIAMINE-BINDING PERIPLASMIC PROTEIN-RELATED"/>
    <property type="match status" value="1"/>
</dbReference>
<dbReference type="SUPFAM" id="SSF53850">
    <property type="entry name" value="Periplasmic binding protein-like II"/>
    <property type="match status" value="1"/>
</dbReference>
<reference evidence="4" key="1">
    <citation type="journal article" date="2019" name="Int. J. Syst. Evol. Microbiol.">
        <title>The Global Catalogue of Microorganisms (GCM) 10K type strain sequencing project: providing services to taxonomists for standard genome sequencing and annotation.</title>
        <authorList>
            <consortium name="The Broad Institute Genomics Platform"/>
            <consortium name="The Broad Institute Genome Sequencing Center for Infectious Disease"/>
            <person name="Wu L."/>
            <person name="Ma J."/>
        </authorList>
    </citation>
    <scope>NUCLEOTIDE SEQUENCE [LARGE SCALE GENOMIC DNA]</scope>
    <source>
        <strain evidence="4">CCUG 49018</strain>
    </source>
</reference>
<gene>
    <name evidence="3" type="ORF">ACFQ34_19130</name>
</gene>
<evidence type="ECO:0000256" key="2">
    <source>
        <dbReference type="SAM" id="SignalP"/>
    </source>
</evidence>
<dbReference type="Proteomes" id="UP001597182">
    <property type="component" value="Unassembled WGS sequence"/>
</dbReference>
<keyword evidence="4" id="KW-1185">Reference proteome</keyword>
<evidence type="ECO:0000313" key="3">
    <source>
        <dbReference type="EMBL" id="MFD1235406.1"/>
    </source>
</evidence>
<accession>A0ABW3VKU8</accession>
<name>A0ABW3VKU8_9PSEU</name>
<proteinExistence type="predicted"/>
<protein>
    <submittedName>
        <fullName evidence="3">Extracellular solute-binding protein</fullName>
    </submittedName>
</protein>
<evidence type="ECO:0000313" key="4">
    <source>
        <dbReference type="Proteomes" id="UP001597182"/>
    </source>
</evidence>
<dbReference type="PROSITE" id="PS51257">
    <property type="entry name" value="PROKAR_LIPOPROTEIN"/>
    <property type="match status" value="1"/>
</dbReference>
<dbReference type="Gene3D" id="3.40.190.10">
    <property type="entry name" value="Periplasmic binding protein-like II"/>
    <property type="match status" value="2"/>
</dbReference>
<organism evidence="3 4">
    <name type="scientific">Pseudonocardia benzenivorans</name>
    <dbReference type="NCBI Taxonomy" id="228005"/>
    <lineage>
        <taxon>Bacteria</taxon>
        <taxon>Bacillati</taxon>
        <taxon>Actinomycetota</taxon>
        <taxon>Actinomycetes</taxon>
        <taxon>Pseudonocardiales</taxon>
        <taxon>Pseudonocardiaceae</taxon>
        <taxon>Pseudonocardia</taxon>
    </lineage>
</organism>
<keyword evidence="1 2" id="KW-0732">Signal</keyword>
<comment type="caution">
    <text evidence="3">The sequence shown here is derived from an EMBL/GenBank/DDBJ whole genome shotgun (WGS) entry which is preliminary data.</text>
</comment>
<dbReference type="Pfam" id="PF13531">
    <property type="entry name" value="SBP_bac_11"/>
    <property type="match status" value="1"/>
</dbReference>
<dbReference type="RefSeq" id="WP_013675319.1">
    <property type="nucleotide sequence ID" value="NZ_BAABKS010000074.1"/>
</dbReference>
<sequence>MRLSPRKRGSAVLAALATGVLLLAAACGSGGGQAETAGSAIDPNEGGGPAWQSVVDAARQEGQVVLYSNSDGVNPAFEAAWAKAYPDIKLVVSKYTSGELTTKLDAEKGGGVVGADVITVSTKPWLEANRGALVASTGPALEKYWKGSEHVYADGAYVLVAATPLGAGINTEQLAKLGNPSVTTYKDLLQPQLKGALGIVPGTGSPAAEQWWYFAAKEMGGDGAVAQLAGLEPRLYTTPSTIATDIASGEVAVGAYSIKGTIEALAAKGAPVKFVTLDPVISTPVTAAVVGWAKHPNAAQVFQNWLLSPAGQIALNGSGSLLTPLALADLGTVPATMRSIPDGATVVDGVLSPEQKTWVTDLWNAKMRLG</sequence>
<feature type="chain" id="PRO_5046872909" evidence="2">
    <location>
        <begin position="26"/>
        <end position="370"/>
    </location>
</feature>
<dbReference type="EMBL" id="JBHTMB010000161">
    <property type="protein sequence ID" value="MFD1235406.1"/>
    <property type="molecule type" value="Genomic_DNA"/>
</dbReference>
<evidence type="ECO:0000256" key="1">
    <source>
        <dbReference type="ARBA" id="ARBA00022729"/>
    </source>
</evidence>